<sequence>MVQQSIDSKWRNLKSKLKANYYDPEKSIQSQSTCPTERVVELGHSPTRDDEFNRSYSNSNTIDPNNILSQVLGSDKYGRVCILVLVICPKPVDLHLCWLFMRHVF</sequence>
<proteinExistence type="predicted"/>
<protein>
    <submittedName>
        <fullName evidence="1">Uncharacterized protein</fullName>
    </submittedName>
</protein>
<dbReference type="Proteomes" id="UP001060085">
    <property type="component" value="Linkage Group LG05"/>
</dbReference>
<organism evidence="1 2">
    <name type="scientific">Catharanthus roseus</name>
    <name type="common">Madagascar periwinkle</name>
    <name type="synonym">Vinca rosea</name>
    <dbReference type="NCBI Taxonomy" id="4058"/>
    <lineage>
        <taxon>Eukaryota</taxon>
        <taxon>Viridiplantae</taxon>
        <taxon>Streptophyta</taxon>
        <taxon>Embryophyta</taxon>
        <taxon>Tracheophyta</taxon>
        <taxon>Spermatophyta</taxon>
        <taxon>Magnoliopsida</taxon>
        <taxon>eudicotyledons</taxon>
        <taxon>Gunneridae</taxon>
        <taxon>Pentapetalae</taxon>
        <taxon>asterids</taxon>
        <taxon>lamiids</taxon>
        <taxon>Gentianales</taxon>
        <taxon>Apocynaceae</taxon>
        <taxon>Rauvolfioideae</taxon>
        <taxon>Vinceae</taxon>
        <taxon>Catharanthinae</taxon>
        <taxon>Catharanthus</taxon>
    </lineage>
</organism>
<dbReference type="EMBL" id="CM044705">
    <property type="protein sequence ID" value="KAI5662722.1"/>
    <property type="molecule type" value="Genomic_DNA"/>
</dbReference>
<keyword evidence="2" id="KW-1185">Reference proteome</keyword>
<name>A0ACC0AQK2_CATRO</name>
<reference evidence="2" key="1">
    <citation type="journal article" date="2023" name="Nat. Plants">
        <title>Single-cell RNA sequencing provides a high-resolution roadmap for understanding the multicellular compartmentation of specialized metabolism.</title>
        <authorList>
            <person name="Sun S."/>
            <person name="Shen X."/>
            <person name="Li Y."/>
            <person name="Li Y."/>
            <person name="Wang S."/>
            <person name="Li R."/>
            <person name="Zhang H."/>
            <person name="Shen G."/>
            <person name="Guo B."/>
            <person name="Wei J."/>
            <person name="Xu J."/>
            <person name="St-Pierre B."/>
            <person name="Chen S."/>
            <person name="Sun C."/>
        </authorList>
    </citation>
    <scope>NUCLEOTIDE SEQUENCE [LARGE SCALE GENOMIC DNA]</scope>
</reference>
<comment type="caution">
    <text evidence="1">The sequence shown here is derived from an EMBL/GenBank/DDBJ whole genome shotgun (WGS) entry which is preliminary data.</text>
</comment>
<evidence type="ECO:0000313" key="1">
    <source>
        <dbReference type="EMBL" id="KAI5662722.1"/>
    </source>
</evidence>
<gene>
    <name evidence="1" type="ORF">M9H77_22045</name>
</gene>
<accession>A0ACC0AQK2</accession>
<evidence type="ECO:0000313" key="2">
    <source>
        <dbReference type="Proteomes" id="UP001060085"/>
    </source>
</evidence>